<comment type="catalytic activity">
    <reaction evidence="3">
        <text>an S-substituted glutathione + H2O = an S-substituted L-cysteinylglycine + L-glutamate</text>
        <dbReference type="Rhea" id="RHEA:59468"/>
        <dbReference type="ChEBI" id="CHEBI:15377"/>
        <dbReference type="ChEBI" id="CHEBI:29985"/>
        <dbReference type="ChEBI" id="CHEBI:90779"/>
        <dbReference type="ChEBI" id="CHEBI:143103"/>
        <dbReference type="EC" id="3.4.19.13"/>
    </reaction>
</comment>
<feature type="binding site" evidence="2">
    <location>
        <begin position="452"/>
        <end position="453"/>
    </location>
    <ligand>
        <name>L-glutamate</name>
        <dbReference type="ChEBI" id="CHEBI:29985"/>
    </ligand>
</feature>
<dbReference type="AlphaFoldDB" id="A0A2B7X4X2"/>
<dbReference type="Proteomes" id="UP000223968">
    <property type="component" value="Unassembled WGS sequence"/>
</dbReference>
<evidence type="ECO:0000256" key="2">
    <source>
        <dbReference type="PIRSR" id="PIRSR600101-2"/>
    </source>
</evidence>
<dbReference type="EMBL" id="PDNB01000141">
    <property type="protein sequence ID" value="PGH03995.1"/>
    <property type="molecule type" value="Genomic_DNA"/>
</dbReference>
<evidence type="ECO:0000256" key="1">
    <source>
        <dbReference type="PIRSR" id="PIRSR600101-1"/>
    </source>
</evidence>
<dbReference type="EC" id="3.4.19.13" evidence="3"/>
<accession>A0A2B7X4X2</accession>
<evidence type="ECO:0000313" key="6">
    <source>
        <dbReference type="Proteomes" id="UP000223968"/>
    </source>
</evidence>
<dbReference type="InterPro" id="IPR043138">
    <property type="entry name" value="GGT_lsub"/>
</dbReference>
<dbReference type="GO" id="GO:0036374">
    <property type="term" value="F:glutathione hydrolase activity"/>
    <property type="evidence" value="ECO:0007669"/>
    <property type="project" value="UniProtKB-UniRule"/>
</dbReference>
<dbReference type="NCBIfam" id="TIGR00066">
    <property type="entry name" value="g_glut_trans"/>
    <property type="match status" value="1"/>
</dbReference>
<feature type="binding site" evidence="2">
    <location>
        <position position="424"/>
    </location>
    <ligand>
        <name>L-glutamate</name>
        <dbReference type="ChEBI" id="CHEBI:29985"/>
    </ligand>
</feature>
<gene>
    <name evidence="5" type="ORF">AJ79_07228</name>
</gene>
<evidence type="ECO:0000313" key="5">
    <source>
        <dbReference type="EMBL" id="PGH03995.1"/>
    </source>
</evidence>
<dbReference type="UniPathway" id="UPA00204"/>
<feature type="binding site" evidence="2">
    <location>
        <position position="106"/>
    </location>
    <ligand>
        <name>L-glutamate</name>
        <dbReference type="ChEBI" id="CHEBI:29985"/>
    </ligand>
</feature>
<comment type="catalytic activity">
    <reaction evidence="3">
        <text>an N-terminal (5-L-glutamyl)-[peptide] + an alpha-amino acid = 5-L-glutamyl amino acid + an N-terminal L-alpha-aminoacyl-[peptide]</text>
        <dbReference type="Rhea" id="RHEA:23904"/>
        <dbReference type="Rhea" id="RHEA-COMP:9780"/>
        <dbReference type="Rhea" id="RHEA-COMP:9795"/>
        <dbReference type="ChEBI" id="CHEBI:77644"/>
        <dbReference type="ChEBI" id="CHEBI:78597"/>
        <dbReference type="ChEBI" id="CHEBI:78599"/>
        <dbReference type="ChEBI" id="CHEBI:78608"/>
        <dbReference type="EC" id="2.3.2.2"/>
    </reaction>
</comment>
<dbReference type="PRINTS" id="PR01210">
    <property type="entry name" value="GGTRANSPTASE"/>
</dbReference>
<feature type="signal peptide" evidence="4">
    <location>
        <begin position="1"/>
        <end position="20"/>
    </location>
</feature>
<dbReference type="InterPro" id="IPR000101">
    <property type="entry name" value="GGT_peptidase"/>
</dbReference>
<dbReference type="GO" id="GO:0006751">
    <property type="term" value="P:glutathione catabolic process"/>
    <property type="evidence" value="ECO:0007669"/>
    <property type="project" value="UniProtKB-UniRule"/>
</dbReference>
<dbReference type="PANTHER" id="PTHR11686">
    <property type="entry name" value="GAMMA GLUTAMYL TRANSPEPTIDASE"/>
    <property type="match status" value="1"/>
</dbReference>
<dbReference type="PANTHER" id="PTHR11686:SF62">
    <property type="entry name" value="GLUTATHIONE HYDROLASE"/>
    <property type="match status" value="1"/>
</dbReference>
<dbReference type="STRING" id="1447875.A0A2B7X4X2"/>
<feature type="chain" id="PRO_5012654228" description="Glutathione hydrolase" evidence="4">
    <location>
        <begin position="21"/>
        <end position="572"/>
    </location>
</feature>
<sequence length="572" mass="60825">MLFGTLYLFSSIATFTGVVGLRNGGVGKGDSSGDGNGGSLGAVASENGYCSEIGGGMLKAGGNAADAMVATVLCVGVTAMYHSGIGGGGFAVVRTPDDKYEFVDFREMAPAAAFEDMFKDNPQASITGGLASGVPGELRGLEYLHKKYGSLPWSTVMEPSIRTARDGWTVSEDLVDYMDSATDGEEDFLVTDPTWAIDFAPNGTRLGLGDTITRKRYAETLQKIADEGADAFYSGQIAETMTKALQAANGIMTVEDLKNYSVAIRDISQVDYRGYKVTSGSAPSSGAVAMSILNILDEYDDFFTLETTNLSTHRLAEAMRFAYGQRTNLGDPYFVEGLEKYEDDMLSAATAAEIRGKISDLHTLNVSEYNPGGIESLETPGTAHIVSTDHTGLAVSLTTTVNLLFGSKLMVPETGIIMNDEMNDFSIPDTDNEFGYIPSPSNYIRPGKRMLSSMCPTIVTHANGTLHFITGAAGGSRIITSTVQSVINVVDRGMGAAQALDERRLHDQLVPDVSTFEKEFDAGVVEFMEGRKHNVSWVNPGQSAVQAIRVLAGGGFEAAGEPRQKNAGGVVV</sequence>
<dbReference type="GO" id="GO:0005886">
    <property type="term" value="C:plasma membrane"/>
    <property type="evidence" value="ECO:0007669"/>
    <property type="project" value="TreeGrafter"/>
</dbReference>
<comment type="catalytic activity">
    <reaction evidence="3">
        <text>glutathione + H2O = L-cysteinylglycine + L-glutamate</text>
        <dbReference type="Rhea" id="RHEA:28807"/>
        <dbReference type="ChEBI" id="CHEBI:15377"/>
        <dbReference type="ChEBI" id="CHEBI:29985"/>
        <dbReference type="ChEBI" id="CHEBI:57925"/>
        <dbReference type="ChEBI" id="CHEBI:61694"/>
        <dbReference type="EC" id="3.4.19.13"/>
    </reaction>
</comment>
<comment type="caution">
    <text evidence="5">The sequence shown here is derived from an EMBL/GenBank/DDBJ whole genome shotgun (WGS) entry which is preliminary data.</text>
</comment>
<dbReference type="GO" id="GO:0103068">
    <property type="term" value="F:leukotriene C4 gamma-glutamyl transferase activity"/>
    <property type="evidence" value="ECO:0007669"/>
    <property type="project" value="UniProtKB-EC"/>
</dbReference>
<organism evidence="5 6">
    <name type="scientific">Helicocarpus griseus UAMH5409</name>
    <dbReference type="NCBI Taxonomy" id="1447875"/>
    <lineage>
        <taxon>Eukaryota</taxon>
        <taxon>Fungi</taxon>
        <taxon>Dikarya</taxon>
        <taxon>Ascomycota</taxon>
        <taxon>Pezizomycotina</taxon>
        <taxon>Eurotiomycetes</taxon>
        <taxon>Eurotiomycetidae</taxon>
        <taxon>Onygenales</taxon>
        <taxon>Ajellomycetaceae</taxon>
        <taxon>Helicocarpus</taxon>
    </lineage>
</organism>
<dbReference type="FunFam" id="3.60.20.40:FF:000008">
    <property type="entry name" value="Gamma-glutamyltranspeptidase (Eurofung)"/>
    <property type="match status" value="1"/>
</dbReference>
<feature type="binding site" evidence="2">
    <location>
        <begin position="400"/>
        <end position="402"/>
    </location>
    <ligand>
        <name>L-glutamate</name>
        <dbReference type="ChEBI" id="CHEBI:29985"/>
    </ligand>
</feature>
<name>A0A2B7X4X2_9EURO</name>
<feature type="active site" description="Nucleophile" evidence="1">
    <location>
        <position position="382"/>
    </location>
</feature>
<keyword evidence="3" id="KW-0012">Acyltransferase</keyword>
<dbReference type="OrthoDB" id="1081007at2759"/>
<keyword evidence="3 5" id="KW-0808">Transferase</keyword>
<proteinExistence type="predicted"/>
<dbReference type="Gene3D" id="1.10.246.130">
    <property type="match status" value="1"/>
</dbReference>
<keyword evidence="4" id="KW-0732">Signal</keyword>
<keyword evidence="3" id="KW-0378">Hydrolase</keyword>
<dbReference type="InterPro" id="IPR043137">
    <property type="entry name" value="GGT_ssub_C"/>
</dbReference>
<comment type="function">
    <text evidence="3">Cleaves the gamma-glutamyl peptide bond of glutathione and glutathione conjugates.</text>
</comment>
<dbReference type="InterPro" id="IPR029055">
    <property type="entry name" value="Ntn_hydrolases_N"/>
</dbReference>
<dbReference type="FunFam" id="1.10.246.130:FF:000001">
    <property type="entry name" value="Gamma-glutamyltransferase 5 isoform 1"/>
    <property type="match status" value="1"/>
</dbReference>
<dbReference type="Gene3D" id="3.60.20.40">
    <property type="match status" value="1"/>
</dbReference>
<dbReference type="Pfam" id="PF01019">
    <property type="entry name" value="G_glu_transpept"/>
    <property type="match status" value="1"/>
</dbReference>
<evidence type="ECO:0000256" key="3">
    <source>
        <dbReference type="RuleBase" id="RU368068"/>
    </source>
</evidence>
<comment type="pathway">
    <text evidence="3">Sulfur metabolism; glutathione metabolism.</text>
</comment>
<evidence type="ECO:0000256" key="4">
    <source>
        <dbReference type="SAM" id="SignalP"/>
    </source>
</evidence>
<feature type="binding site" evidence="2">
    <location>
        <position position="475"/>
    </location>
    <ligand>
        <name>L-glutamate</name>
        <dbReference type="ChEBI" id="CHEBI:29985"/>
    </ligand>
</feature>
<dbReference type="SUPFAM" id="SSF56235">
    <property type="entry name" value="N-terminal nucleophile aminohydrolases (Ntn hydrolases)"/>
    <property type="match status" value="1"/>
</dbReference>
<protein>
    <recommendedName>
        <fullName evidence="3">Glutathione hydrolase</fullName>
        <ecNumber evidence="3">2.3.2.2</ecNumber>
        <ecNumber evidence="3">3.4.19.13</ecNumber>
    </recommendedName>
    <alternativeName>
        <fullName evidence="3">Gamma-glutamyltransferase</fullName>
    </alternativeName>
    <alternativeName>
        <fullName evidence="3">Gamma-glutamyltranspeptidase</fullName>
    </alternativeName>
</protein>
<reference evidence="5 6" key="1">
    <citation type="submission" date="2017-10" db="EMBL/GenBank/DDBJ databases">
        <title>Comparative genomics in systemic dimorphic fungi from Ajellomycetaceae.</title>
        <authorList>
            <person name="Munoz J.F."/>
            <person name="Mcewen J.G."/>
            <person name="Clay O.K."/>
            <person name="Cuomo C.A."/>
        </authorList>
    </citation>
    <scope>NUCLEOTIDE SEQUENCE [LARGE SCALE GENOMIC DNA]</scope>
    <source>
        <strain evidence="5 6">UAMH5409</strain>
    </source>
</reference>
<keyword evidence="6" id="KW-1185">Reference proteome</keyword>
<dbReference type="EC" id="2.3.2.2" evidence="3"/>